<dbReference type="CDD" id="cd00761">
    <property type="entry name" value="Glyco_tranf_GTA_type"/>
    <property type="match status" value="1"/>
</dbReference>
<evidence type="ECO:0000313" key="4">
    <source>
        <dbReference type="Proteomes" id="UP000823890"/>
    </source>
</evidence>
<feature type="coiled-coil region" evidence="1">
    <location>
        <begin position="311"/>
        <end position="359"/>
    </location>
</feature>
<dbReference type="SUPFAM" id="SSF53448">
    <property type="entry name" value="Nucleotide-diphospho-sugar transferases"/>
    <property type="match status" value="1"/>
</dbReference>
<feature type="domain" description="Glycosyltransferase 2-like" evidence="2">
    <location>
        <begin position="2"/>
        <end position="135"/>
    </location>
</feature>
<reference evidence="3" key="2">
    <citation type="submission" date="2021-04" db="EMBL/GenBank/DDBJ databases">
        <authorList>
            <person name="Gilroy R."/>
        </authorList>
    </citation>
    <scope>NUCLEOTIDE SEQUENCE</scope>
    <source>
        <strain evidence="3">ChiW19-954</strain>
    </source>
</reference>
<keyword evidence="1" id="KW-0175">Coiled coil</keyword>
<dbReference type="PANTHER" id="PTHR22916">
    <property type="entry name" value="GLYCOSYLTRANSFERASE"/>
    <property type="match status" value="1"/>
</dbReference>
<reference evidence="3" key="1">
    <citation type="journal article" date="2021" name="PeerJ">
        <title>Extensive microbial diversity within the chicken gut microbiome revealed by metagenomics and culture.</title>
        <authorList>
            <person name="Gilroy R."/>
            <person name="Ravi A."/>
            <person name="Getino M."/>
            <person name="Pursley I."/>
            <person name="Horton D.L."/>
            <person name="Alikhan N.F."/>
            <person name="Baker D."/>
            <person name="Gharbi K."/>
            <person name="Hall N."/>
            <person name="Watson M."/>
            <person name="Adriaenssens E.M."/>
            <person name="Foster-Nyarko E."/>
            <person name="Jarju S."/>
            <person name="Secka A."/>
            <person name="Antonio M."/>
            <person name="Oren A."/>
            <person name="Chaudhuri R.R."/>
            <person name="La Ragione R."/>
            <person name="Hildebrand F."/>
            <person name="Pallen M.J."/>
        </authorList>
    </citation>
    <scope>NUCLEOTIDE SEQUENCE</scope>
    <source>
        <strain evidence="3">ChiW19-954</strain>
    </source>
</reference>
<dbReference type="Proteomes" id="UP000823890">
    <property type="component" value="Unassembled WGS sequence"/>
</dbReference>
<comment type="caution">
    <text evidence="3">The sequence shown here is derived from an EMBL/GenBank/DDBJ whole genome shotgun (WGS) entry which is preliminary data.</text>
</comment>
<dbReference type="GO" id="GO:0016758">
    <property type="term" value="F:hexosyltransferase activity"/>
    <property type="evidence" value="ECO:0007669"/>
    <property type="project" value="UniProtKB-ARBA"/>
</dbReference>
<dbReference type="InterPro" id="IPR001173">
    <property type="entry name" value="Glyco_trans_2-like"/>
</dbReference>
<dbReference type="Pfam" id="PF00535">
    <property type="entry name" value="Glycos_transf_2"/>
    <property type="match status" value="1"/>
</dbReference>
<gene>
    <name evidence="3" type="ORF">H9758_03790</name>
</gene>
<dbReference type="Gene3D" id="3.90.550.10">
    <property type="entry name" value="Spore Coat Polysaccharide Biosynthesis Protein SpsA, Chain A"/>
    <property type="match status" value="1"/>
</dbReference>
<dbReference type="AlphaFoldDB" id="A0A9D2NL09"/>
<proteinExistence type="predicted"/>
<dbReference type="EMBL" id="DWWO01000044">
    <property type="protein sequence ID" value="HJC33697.1"/>
    <property type="molecule type" value="Genomic_DNA"/>
</dbReference>
<organism evidence="3 4">
    <name type="scientific">Candidatus Mediterraneibacter faecipullorum</name>
    <dbReference type="NCBI Taxonomy" id="2838670"/>
    <lineage>
        <taxon>Bacteria</taxon>
        <taxon>Bacillati</taxon>
        <taxon>Bacillota</taxon>
        <taxon>Clostridia</taxon>
        <taxon>Lachnospirales</taxon>
        <taxon>Lachnospiraceae</taxon>
        <taxon>Mediterraneibacter</taxon>
    </lineage>
</organism>
<dbReference type="PANTHER" id="PTHR22916:SF3">
    <property type="entry name" value="UDP-GLCNAC:BETAGAL BETA-1,3-N-ACETYLGLUCOSAMINYLTRANSFERASE-LIKE PROTEIN 1"/>
    <property type="match status" value="1"/>
</dbReference>
<name>A0A9D2NL09_9FIRM</name>
<evidence type="ECO:0000313" key="3">
    <source>
        <dbReference type="EMBL" id="HJC33697.1"/>
    </source>
</evidence>
<evidence type="ECO:0000259" key="2">
    <source>
        <dbReference type="Pfam" id="PF00535"/>
    </source>
</evidence>
<protein>
    <submittedName>
        <fullName evidence="3">Glycosyltransferase</fullName>
    </submittedName>
</protein>
<sequence>MNDGSIDNSLQIVKDFQNKDKRIKIIDQENRGAGNARNTGMSEAKGKYLSLLDADDFFELSMLEEMYDACEKNDADICVVRSKSYDNVTGEYADQEWTIKKEMVPENNPFSYKDIPGYIFNIFNGWAWDKLFRREFVMHNGILFQDIRSSEDMLFVDMSLVFAKRIFVLDRMLAFHRVNLQTSVSVTREKTWDCFYIALLELKKQLLEADLYEEVKKSFINWAANFTAWQLDSLKKGKSFFLAYDLMHSEGIEKLEILKLEKSDFYNEFDYEFCKYVSEKDPYQCAETLLDCYKNESIDYRNKYNESRLLKEEYENKYKESCALNEKYERENAALEEKNERLTEQKRQLKRRCHELENSTTFKLGKAMLWLPCKILRKK</sequence>
<accession>A0A9D2NL09</accession>
<dbReference type="InterPro" id="IPR029044">
    <property type="entry name" value="Nucleotide-diphossugar_trans"/>
</dbReference>
<evidence type="ECO:0000256" key="1">
    <source>
        <dbReference type="SAM" id="Coils"/>
    </source>
</evidence>